<dbReference type="PANTHER" id="PTHR33164">
    <property type="entry name" value="TRANSCRIPTIONAL REGULATOR, MARR FAMILY"/>
    <property type="match status" value="1"/>
</dbReference>
<name>A0A4Z0P655_9BACT</name>
<dbReference type="Gene3D" id="1.10.10.10">
    <property type="entry name" value="Winged helix-like DNA-binding domain superfamily/Winged helix DNA-binding domain"/>
    <property type="match status" value="1"/>
</dbReference>
<accession>A0A4Z0P655</accession>
<dbReference type="PANTHER" id="PTHR33164:SF43">
    <property type="entry name" value="HTH-TYPE TRANSCRIPTIONAL REPRESSOR YETL"/>
    <property type="match status" value="1"/>
</dbReference>
<dbReference type="SUPFAM" id="SSF46785">
    <property type="entry name" value="Winged helix' DNA-binding domain"/>
    <property type="match status" value="1"/>
</dbReference>
<dbReference type="EMBL" id="SRLA01000002">
    <property type="protein sequence ID" value="TGE07882.1"/>
    <property type="molecule type" value="Genomic_DNA"/>
</dbReference>
<sequence length="168" mass="18689">MSFCIVDISTILVSTSCYMTVDTPTQTVLYTLEQAIKAYRKLCQHNLDAVADDLTVDQALTLIVLEKYPALSQQQIAELVFKDKASITRIIELLTQKGLLTRDIHPQDRRKFALSITTQGKHILAHLADTIALNQQTALAGLADEEIRQFHQTLQKIIANCLVPPACA</sequence>
<protein>
    <submittedName>
        <fullName evidence="2">MarR family transcriptional regulator</fullName>
    </submittedName>
</protein>
<proteinExistence type="predicted"/>
<dbReference type="InterPro" id="IPR036390">
    <property type="entry name" value="WH_DNA-bd_sf"/>
</dbReference>
<dbReference type="GO" id="GO:0003700">
    <property type="term" value="F:DNA-binding transcription factor activity"/>
    <property type="evidence" value="ECO:0007669"/>
    <property type="project" value="InterPro"/>
</dbReference>
<dbReference type="SMART" id="SM00347">
    <property type="entry name" value="HTH_MARR"/>
    <property type="match status" value="1"/>
</dbReference>
<dbReference type="OrthoDB" id="5327581at2"/>
<gene>
    <name evidence="2" type="ORF">EU556_09030</name>
</gene>
<dbReference type="GO" id="GO:0006950">
    <property type="term" value="P:response to stress"/>
    <property type="evidence" value="ECO:0007669"/>
    <property type="project" value="TreeGrafter"/>
</dbReference>
<dbReference type="Proteomes" id="UP000298337">
    <property type="component" value="Unassembled WGS sequence"/>
</dbReference>
<organism evidence="2 3">
    <name type="scientific">Hymenobacter fodinae</name>
    <dbReference type="NCBI Taxonomy" id="2510796"/>
    <lineage>
        <taxon>Bacteria</taxon>
        <taxon>Pseudomonadati</taxon>
        <taxon>Bacteroidota</taxon>
        <taxon>Cytophagia</taxon>
        <taxon>Cytophagales</taxon>
        <taxon>Hymenobacteraceae</taxon>
        <taxon>Hymenobacter</taxon>
    </lineage>
</organism>
<feature type="domain" description="HTH marR-type" evidence="1">
    <location>
        <begin position="25"/>
        <end position="159"/>
    </location>
</feature>
<reference evidence="2 3" key="1">
    <citation type="submission" date="2019-04" db="EMBL/GenBank/DDBJ databases">
        <authorList>
            <person name="Feng G."/>
            <person name="Zhang J."/>
            <person name="Zhu H."/>
        </authorList>
    </citation>
    <scope>NUCLEOTIDE SEQUENCE [LARGE SCALE GENOMIC DNA]</scope>
    <source>
        <strain evidence="2 3">92R-1</strain>
    </source>
</reference>
<dbReference type="InterPro" id="IPR036388">
    <property type="entry name" value="WH-like_DNA-bd_sf"/>
</dbReference>
<evidence type="ECO:0000313" key="3">
    <source>
        <dbReference type="Proteomes" id="UP000298337"/>
    </source>
</evidence>
<dbReference type="AlphaFoldDB" id="A0A4Z0P655"/>
<dbReference type="PROSITE" id="PS50995">
    <property type="entry name" value="HTH_MARR_2"/>
    <property type="match status" value="1"/>
</dbReference>
<evidence type="ECO:0000313" key="2">
    <source>
        <dbReference type="EMBL" id="TGE07882.1"/>
    </source>
</evidence>
<evidence type="ECO:0000259" key="1">
    <source>
        <dbReference type="PROSITE" id="PS50995"/>
    </source>
</evidence>
<dbReference type="Pfam" id="PF01047">
    <property type="entry name" value="MarR"/>
    <property type="match status" value="1"/>
</dbReference>
<keyword evidence="3" id="KW-1185">Reference proteome</keyword>
<comment type="caution">
    <text evidence="2">The sequence shown here is derived from an EMBL/GenBank/DDBJ whole genome shotgun (WGS) entry which is preliminary data.</text>
</comment>
<dbReference type="InterPro" id="IPR000835">
    <property type="entry name" value="HTH_MarR-typ"/>
</dbReference>
<dbReference type="PRINTS" id="PR00598">
    <property type="entry name" value="HTHMARR"/>
</dbReference>
<dbReference type="InterPro" id="IPR039422">
    <property type="entry name" value="MarR/SlyA-like"/>
</dbReference>